<dbReference type="Proteomes" id="UP001159363">
    <property type="component" value="Chromosome 10"/>
</dbReference>
<organism evidence="1 2">
    <name type="scientific">Dryococelus australis</name>
    <dbReference type="NCBI Taxonomy" id="614101"/>
    <lineage>
        <taxon>Eukaryota</taxon>
        <taxon>Metazoa</taxon>
        <taxon>Ecdysozoa</taxon>
        <taxon>Arthropoda</taxon>
        <taxon>Hexapoda</taxon>
        <taxon>Insecta</taxon>
        <taxon>Pterygota</taxon>
        <taxon>Neoptera</taxon>
        <taxon>Polyneoptera</taxon>
        <taxon>Phasmatodea</taxon>
        <taxon>Verophasmatodea</taxon>
        <taxon>Anareolatae</taxon>
        <taxon>Phasmatidae</taxon>
        <taxon>Eurycanthinae</taxon>
        <taxon>Dryococelus</taxon>
    </lineage>
</organism>
<name>A0ABQ9GL77_9NEOP</name>
<evidence type="ECO:0000313" key="1">
    <source>
        <dbReference type="EMBL" id="KAJ8872791.1"/>
    </source>
</evidence>
<evidence type="ECO:0000313" key="2">
    <source>
        <dbReference type="Proteomes" id="UP001159363"/>
    </source>
</evidence>
<sequence length="78" mass="8942">MGMTSKTITGWMKQHLVICCRWCRGVGQLRSEVNRNSTVFGYRTIINRPSIQCSEVITAVITNYPENLFSQIQLPEVH</sequence>
<accession>A0ABQ9GL77</accession>
<comment type="caution">
    <text evidence="1">The sequence shown here is derived from an EMBL/GenBank/DDBJ whole genome shotgun (WGS) entry which is preliminary data.</text>
</comment>
<gene>
    <name evidence="1" type="ORF">PR048_026407</name>
</gene>
<protein>
    <submittedName>
        <fullName evidence="1">Uncharacterized protein</fullName>
    </submittedName>
</protein>
<reference evidence="1 2" key="1">
    <citation type="submission" date="2023-02" db="EMBL/GenBank/DDBJ databases">
        <title>LHISI_Scaffold_Assembly.</title>
        <authorList>
            <person name="Stuart O.P."/>
            <person name="Cleave R."/>
            <person name="Magrath M.J.L."/>
            <person name="Mikheyev A.S."/>
        </authorList>
    </citation>
    <scope>NUCLEOTIDE SEQUENCE [LARGE SCALE GENOMIC DNA]</scope>
    <source>
        <strain evidence="1">Daus_M_001</strain>
        <tissue evidence="1">Leg muscle</tissue>
    </source>
</reference>
<proteinExistence type="predicted"/>
<dbReference type="EMBL" id="JARBHB010000011">
    <property type="protein sequence ID" value="KAJ8872791.1"/>
    <property type="molecule type" value="Genomic_DNA"/>
</dbReference>
<keyword evidence="2" id="KW-1185">Reference proteome</keyword>